<feature type="domain" description="Prolyl 4-hydroxylase alpha subunit Fe(2+) 2OG dioxygenase" evidence="1">
    <location>
        <begin position="107"/>
        <end position="204"/>
    </location>
</feature>
<name>A0A8I1JI11_PSEPU</name>
<gene>
    <name evidence="2" type="ORF">JEU22_01025</name>
</gene>
<proteinExistence type="predicted"/>
<dbReference type="AlphaFoldDB" id="A0A8I1JI11"/>
<dbReference type="Gene3D" id="2.60.120.620">
    <property type="entry name" value="q2cbj1_9rhob like domain"/>
    <property type="match status" value="1"/>
</dbReference>
<evidence type="ECO:0000259" key="1">
    <source>
        <dbReference type="Pfam" id="PF13640"/>
    </source>
</evidence>
<dbReference type="Proteomes" id="UP000637061">
    <property type="component" value="Unassembled WGS sequence"/>
</dbReference>
<organism evidence="2 3">
    <name type="scientific">Pseudomonas putida</name>
    <name type="common">Arthrobacter siderocapsulatus</name>
    <dbReference type="NCBI Taxonomy" id="303"/>
    <lineage>
        <taxon>Bacteria</taxon>
        <taxon>Pseudomonadati</taxon>
        <taxon>Pseudomonadota</taxon>
        <taxon>Gammaproteobacteria</taxon>
        <taxon>Pseudomonadales</taxon>
        <taxon>Pseudomonadaceae</taxon>
        <taxon>Pseudomonas</taxon>
    </lineage>
</organism>
<accession>A0A8I1JI11</accession>
<dbReference type="EMBL" id="JAEHTE010000001">
    <property type="protein sequence ID" value="MBI6882488.1"/>
    <property type="molecule type" value="Genomic_DNA"/>
</dbReference>
<reference evidence="2" key="1">
    <citation type="submission" date="2020-12" db="EMBL/GenBank/DDBJ databases">
        <title>Enhanced detection system for hospital associated transmission using whole genome sequencing surveillance.</title>
        <authorList>
            <person name="Harrison L.H."/>
            <person name="Van Tyne D."/>
            <person name="Marsh J.W."/>
            <person name="Griffith M.P."/>
            <person name="Snyder D.J."/>
            <person name="Cooper V.S."/>
            <person name="Mustapha M."/>
        </authorList>
    </citation>
    <scope>NUCLEOTIDE SEQUENCE</scope>
    <source>
        <strain evidence="2">PSB00042</strain>
    </source>
</reference>
<sequence length="209" mass="24432">MINQSFDLNTIFDDGFQIRQLPKDLTDFYARCVRRDVYVDDPYENYENASYKEKYIRNRQFSQWALDHKPPAIYQDLADSFQALAQPLMRLYQHGQDITRNQITLMKAKHGYRMGWHEDISDNSSFIGFVYLVPDELTEADGGQLEIARVTRDEKGGVISRESMACITPTNGMLILMENQTTRFQHRVLEHKTDKERYLITINMGSDDS</sequence>
<dbReference type="InterPro" id="IPR044862">
    <property type="entry name" value="Pro_4_hyd_alph_FE2OG_OXY"/>
</dbReference>
<comment type="caution">
    <text evidence="2">The sequence shown here is derived from an EMBL/GenBank/DDBJ whole genome shotgun (WGS) entry which is preliminary data.</text>
</comment>
<dbReference type="Pfam" id="PF13640">
    <property type="entry name" value="2OG-FeII_Oxy_3"/>
    <property type="match status" value="1"/>
</dbReference>
<dbReference type="RefSeq" id="WP_198746105.1">
    <property type="nucleotide sequence ID" value="NZ_JAEHTE010000001.1"/>
</dbReference>
<evidence type="ECO:0000313" key="2">
    <source>
        <dbReference type="EMBL" id="MBI6882488.1"/>
    </source>
</evidence>
<protein>
    <submittedName>
        <fullName evidence="2">2OG-Fe(II) oxygenase</fullName>
    </submittedName>
</protein>
<evidence type="ECO:0000313" key="3">
    <source>
        <dbReference type="Proteomes" id="UP000637061"/>
    </source>
</evidence>